<comment type="similarity">
    <text evidence="1">Belongs to the class-II aminoacyl-tRNA synthetase family.</text>
</comment>
<evidence type="ECO:0000256" key="4">
    <source>
        <dbReference type="ARBA" id="ARBA00022741"/>
    </source>
</evidence>
<dbReference type="RefSeq" id="XP_004833358.1">
    <property type="nucleotide sequence ID" value="XM_004833301.1"/>
</dbReference>
<sequence length="620" mass="69536">MHGMIKSNRVSVILVILLSVQGLCDQLSIFSSVPLSIVAALSLYTGEALYSSRFHRSIYSFIPGCKEGGSISSIHSGRSPFNKHISYIASNDSSDLQIIQENKQLDLEGRVSIASLLSSFTHNRLQDGLNCQNNTVNQEETQSSGVIKVPCLVKVTGWIQSLRKVKGGEILFIDINDGSSSKDIQAVVNTKIPEFNSVLSLEKGDAISVVGTLDWRRGKPSDKSSSDVDIYVDDVSSGHKTAIYQNGPTDTLNPVMPSVNYYFEHLRHYPHLRSRNKTIAAIFRIRGEMIEFTHKFFKEKEYICTTTPLLTNMDSEGLGELFKVSFVADDEDEAKKSQEIKDDPTYLSVSGQLELESLCCSLGNVWKFGPAFRADRSDTPRHLSEFWMLEAEAIDITLEGIIHFIQEYIQKCSEWILSKCADDVNHLDETHGNGYRNSLVKMVSSNIEILEYTEAVKLLNKMVDEDSTSEHSKISWGENLSAAHERAIIKHFNGIVAIINYPEEIKPFYMKYVCHINTKLVTRSSADGTVQNFDILAPIANELAGGSIREDTYDVLIRKMEKSNISGKEYNRYIQLRQFGNIPHGGFGIGFDRLVMLMTGIQNIRDVIPYPIIRTKDSIL</sequence>
<dbReference type="Pfam" id="PF00152">
    <property type="entry name" value="tRNA-synt_2"/>
    <property type="match status" value="1"/>
</dbReference>
<dbReference type="InterPro" id="IPR004522">
    <property type="entry name" value="Asn-tRNA-ligase"/>
</dbReference>
<dbReference type="Gene3D" id="2.40.50.140">
    <property type="entry name" value="Nucleic acid-binding proteins"/>
    <property type="match status" value="1"/>
</dbReference>
<keyword evidence="11" id="KW-1185">Reference proteome</keyword>
<dbReference type="EMBL" id="ACOU01000002">
    <property type="protein sequence ID" value="EKX73906.1"/>
    <property type="molecule type" value="Genomic_DNA"/>
</dbReference>
<evidence type="ECO:0000256" key="5">
    <source>
        <dbReference type="ARBA" id="ARBA00022840"/>
    </source>
</evidence>
<keyword evidence="7" id="KW-0030">Aminoacyl-tRNA synthetase</keyword>
<feature type="domain" description="Aminoacyl-transfer RNA synthetases class-II family profile" evidence="9">
    <location>
        <begin position="283"/>
        <end position="609"/>
    </location>
</feature>
<evidence type="ECO:0000256" key="1">
    <source>
        <dbReference type="ARBA" id="ARBA00008226"/>
    </source>
</evidence>
<dbReference type="GO" id="GO:0005739">
    <property type="term" value="C:mitochondrion"/>
    <property type="evidence" value="ECO:0007669"/>
    <property type="project" value="TreeGrafter"/>
</dbReference>
<dbReference type="GO" id="GO:0004816">
    <property type="term" value="F:asparagine-tRNA ligase activity"/>
    <property type="evidence" value="ECO:0007669"/>
    <property type="project" value="UniProtKB-EC"/>
</dbReference>
<protein>
    <recommendedName>
        <fullName evidence="2">asparagine--tRNA ligase</fullName>
        <ecNumber evidence="2">6.1.1.22</ecNumber>
    </recommendedName>
</protein>
<dbReference type="SUPFAM" id="SSF50249">
    <property type="entry name" value="Nucleic acid-binding proteins"/>
    <property type="match status" value="1"/>
</dbReference>
<dbReference type="GO" id="GO:0005524">
    <property type="term" value="F:ATP binding"/>
    <property type="evidence" value="ECO:0007669"/>
    <property type="project" value="UniProtKB-KW"/>
</dbReference>
<dbReference type="VEuPathDB" id="PiroplasmaDB:BEWA_039440"/>
<dbReference type="NCBIfam" id="TIGR00457">
    <property type="entry name" value="asnS"/>
    <property type="match status" value="1"/>
</dbReference>
<dbReference type="PANTHER" id="PTHR22594:SF34">
    <property type="entry name" value="ASPARAGINE--TRNA LIGASE, MITOCHONDRIAL-RELATED"/>
    <property type="match status" value="1"/>
</dbReference>
<evidence type="ECO:0000259" key="9">
    <source>
        <dbReference type="PROSITE" id="PS50862"/>
    </source>
</evidence>
<comment type="caution">
    <text evidence="10">The sequence shown here is derived from an EMBL/GenBank/DDBJ whole genome shotgun (WGS) entry which is preliminary data.</text>
</comment>
<feature type="signal peptide" evidence="8">
    <location>
        <begin position="1"/>
        <end position="26"/>
    </location>
</feature>
<keyword evidence="3 10" id="KW-0436">Ligase</keyword>
<dbReference type="InterPro" id="IPR006195">
    <property type="entry name" value="aa-tRNA-synth_II"/>
</dbReference>
<gene>
    <name evidence="10" type="ORF">BEWA_039440</name>
</gene>
<dbReference type="InterPro" id="IPR004364">
    <property type="entry name" value="Aa-tRNA-synt_II"/>
</dbReference>
<dbReference type="InterPro" id="IPR002312">
    <property type="entry name" value="Asp/Asn-tRNA-synth_IIb"/>
</dbReference>
<keyword evidence="5" id="KW-0067">ATP-binding</keyword>
<keyword evidence="4" id="KW-0547">Nucleotide-binding</keyword>
<feature type="chain" id="PRO_5003953219" description="asparagine--tRNA ligase" evidence="8">
    <location>
        <begin position="27"/>
        <end position="620"/>
    </location>
</feature>
<dbReference type="PROSITE" id="PS50862">
    <property type="entry name" value="AA_TRNA_LIGASE_II"/>
    <property type="match status" value="1"/>
</dbReference>
<evidence type="ECO:0000313" key="10">
    <source>
        <dbReference type="EMBL" id="EKX73906.1"/>
    </source>
</evidence>
<name>L1LEY1_THEEQ</name>
<proteinExistence type="inferred from homology"/>
<evidence type="ECO:0000256" key="2">
    <source>
        <dbReference type="ARBA" id="ARBA00012816"/>
    </source>
</evidence>
<evidence type="ECO:0000256" key="3">
    <source>
        <dbReference type="ARBA" id="ARBA00022598"/>
    </source>
</evidence>
<dbReference type="InterPro" id="IPR004365">
    <property type="entry name" value="NA-bd_OB_tRNA"/>
</dbReference>
<dbReference type="GO" id="GO:0006421">
    <property type="term" value="P:asparaginyl-tRNA aminoacylation"/>
    <property type="evidence" value="ECO:0007669"/>
    <property type="project" value="InterPro"/>
</dbReference>
<evidence type="ECO:0000256" key="7">
    <source>
        <dbReference type="ARBA" id="ARBA00023146"/>
    </source>
</evidence>
<dbReference type="Proteomes" id="UP000031512">
    <property type="component" value="Unassembled WGS sequence"/>
</dbReference>
<keyword evidence="6" id="KW-0648">Protein biosynthesis</keyword>
<accession>L1LEY1</accession>
<dbReference type="GeneID" id="15807354"/>
<dbReference type="PRINTS" id="PR01042">
    <property type="entry name" value="TRNASYNTHASP"/>
</dbReference>
<dbReference type="InterPro" id="IPR012340">
    <property type="entry name" value="NA-bd_OB-fold"/>
</dbReference>
<evidence type="ECO:0000256" key="6">
    <source>
        <dbReference type="ARBA" id="ARBA00022917"/>
    </source>
</evidence>
<dbReference type="KEGG" id="beq:BEWA_039440"/>
<dbReference type="PANTHER" id="PTHR22594">
    <property type="entry name" value="ASPARTYL/LYSYL-TRNA SYNTHETASE"/>
    <property type="match status" value="1"/>
</dbReference>
<dbReference type="CDD" id="cd04318">
    <property type="entry name" value="EcAsnRS_like_N"/>
    <property type="match status" value="1"/>
</dbReference>
<dbReference type="SUPFAM" id="SSF55681">
    <property type="entry name" value="Class II aaRS and biotin synthetases"/>
    <property type="match status" value="1"/>
</dbReference>
<dbReference type="Gene3D" id="3.30.930.10">
    <property type="entry name" value="Bira Bifunctional Protein, Domain 2"/>
    <property type="match status" value="1"/>
</dbReference>
<dbReference type="InterPro" id="IPR045864">
    <property type="entry name" value="aa-tRNA-synth_II/BPL/LPL"/>
</dbReference>
<organism evidence="10 11">
    <name type="scientific">Theileria equi strain WA</name>
    <dbReference type="NCBI Taxonomy" id="1537102"/>
    <lineage>
        <taxon>Eukaryota</taxon>
        <taxon>Sar</taxon>
        <taxon>Alveolata</taxon>
        <taxon>Apicomplexa</taxon>
        <taxon>Aconoidasida</taxon>
        <taxon>Piroplasmida</taxon>
        <taxon>Theileriidae</taxon>
        <taxon>Theileria</taxon>
    </lineage>
</organism>
<dbReference type="Pfam" id="PF01336">
    <property type="entry name" value="tRNA_anti-codon"/>
    <property type="match status" value="1"/>
</dbReference>
<dbReference type="AlphaFoldDB" id="L1LEY1"/>
<dbReference type="GO" id="GO:0003676">
    <property type="term" value="F:nucleic acid binding"/>
    <property type="evidence" value="ECO:0007669"/>
    <property type="project" value="InterPro"/>
</dbReference>
<keyword evidence="8" id="KW-0732">Signal</keyword>
<evidence type="ECO:0000313" key="11">
    <source>
        <dbReference type="Proteomes" id="UP000031512"/>
    </source>
</evidence>
<dbReference type="EC" id="6.1.1.22" evidence="2"/>
<evidence type="ECO:0000256" key="8">
    <source>
        <dbReference type="SAM" id="SignalP"/>
    </source>
</evidence>
<dbReference type="STRING" id="1537102.L1LEY1"/>
<reference evidence="10 11" key="1">
    <citation type="journal article" date="2012" name="BMC Genomics">
        <title>Comparative genomic analysis and phylogenetic position of Theileria equi.</title>
        <authorList>
            <person name="Kappmeyer L.S."/>
            <person name="Thiagarajan M."/>
            <person name="Herndon D.R."/>
            <person name="Ramsay J.D."/>
            <person name="Caler E."/>
            <person name="Djikeng A."/>
            <person name="Gillespie J.J."/>
            <person name="Lau A.O."/>
            <person name="Roalson E.H."/>
            <person name="Silva J.C."/>
            <person name="Silva M.G."/>
            <person name="Suarez C.E."/>
            <person name="Ueti M.W."/>
            <person name="Nene V.M."/>
            <person name="Mealey R.H."/>
            <person name="Knowles D.P."/>
            <person name="Brayton K.A."/>
        </authorList>
    </citation>
    <scope>NUCLEOTIDE SEQUENCE [LARGE SCALE GENOMIC DNA]</scope>
    <source>
        <strain evidence="10 11">WA</strain>
    </source>
</reference>
<dbReference type="OrthoDB" id="360585at2759"/>
<dbReference type="eggNOG" id="KOG0554">
    <property type="taxonomic scope" value="Eukaryota"/>
</dbReference>